<dbReference type="EMBL" id="JAFHDT010000260">
    <property type="protein sequence ID" value="KAI7790037.1"/>
    <property type="molecule type" value="Genomic_DNA"/>
</dbReference>
<dbReference type="Proteomes" id="UP001059041">
    <property type="component" value="Unassembled WGS sequence"/>
</dbReference>
<protein>
    <submittedName>
        <fullName evidence="2">Uncharacterized protein</fullName>
    </submittedName>
</protein>
<keyword evidence="3" id="KW-1185">Reference proteome</keyword>
<feature type="region of interest" description="Disordered" evidence="1">
    <location>
        <begin position="123"/>
        <end position="157"/>
    </location>
</feature>
<reference evidence="2" key="1">
    <citation type="submission" date="2021-02" db="EMBL/GenBank/DDBJ databases">
        <title>Comparative genomics reveals that relaxation of natural selection precedes convergent phenotypic evolution of cavefish.</title>
        <authorList>
            <person name="Peng Z."/>
        </authorList>
    </citation>
    <scope>NUCLEOTIDE SEQUENCE</scope>
    <source>
        <tissue evidence="2">Muscle</tissue>
    </source>
</reference>
<proteinExistence type="predicted"/>
<name>A0A9W7W7Q3_TRIRA</name>
<comment type="caution">
    <text evidence="2">The sequence shown here is derived from an EMBL/GenBank/DDBJ whole genome shotgun (WGS) entry which is preliminary data.</text>
</comment>
<evidence type="ECO:0000256" key="1">
    <source>
        <dbReference type="SAM" id="MobiDB-lite"/>
    </source>
</evidence>
<sequence length="275" mass="29665">MTRTKGGAPAENGSYHRPRTAAVHLRGDRKHPKQPVARTSKQVQGCSPLMSKQDGKDEKMHKIHALGRYPLLLLGKRNVSGSFTTDVITDTYFSSPEEKLSIKTIKNIFSTLLKVKYSGRDNEFESNQSMSPSEEDRGVSNEEEGDAPSTSTDGEDVVTLTLTPVDLSQEPSQICQPPIKKKILEISRENSSAAVQASASAASVHHLPVSKSFNENSSAAVQASASAASVHHLPVSKSNKFRYKIKGEKRDKAGSLALAGVLTCEVFAGPSCLFA</sequence>
<organism evidence="2 3">
    <name type="scientific">Triplophysa rosa</name>
    <name type="common">Cave loach</name>
    <dbReference type="NCBI Taxonomy" id="992332"/>
    <lineage>
        <taxon>Eukaryota</taxon>
        <taxon>Metazoa</taxon>
        <taxon>Chordata</taxon>
        <taxon>Craniata</taxon>
        <taxon>Vertebrata</taxon>
        <taxon>Euteleostomi</taxon>
        <taxon>Actinopterygii</taxon>
        <taxon>Neopterygii</taxon>
        <taxon>Teleostei</taxon>
        <taxon>Ostariophysi</taxon>
        <taxon>Cypriniformes</taxon>
        <taxon>Nemacheilidae</taxon>
        <taxon>Triplophysa</taxon>
    </lineage>
</organism>
<accession>A0A9W7W7Q3</accession>
<dbReference type="AlphaFoldDB" id="A0A9W7W7Q3"/>
<evidence type="ECO:0000313" key="2">
    <source>
        <dbReference type="EMBL" id="KAI7790037.1"/>
    </source>
</evidence>
<gene>
    <name evidence="2" type="ORF">IRJ41_008633</name>
</gene>
<feature type="region of interest" description="Disordered" evidence="1">
    <location>
        <begin position="1"/>
        <end position="58"/>
    </location>
</feature>
<evidence type="ECO:0000313" key="3">
    <source>
        <dbReference type="Proteomes" id="UP001059041"/>
    </source>
</evidence>